<comment type="caution">
    <text evidence="1">The sequence shown here is derived from an EMBL/GenBank/DDBJ whole genome shotgun (WGS) entry which is preliminary data.</text>
</comment>
<sequence>MVLSFLVAIACALYYRNISGGSSSNTKEKEYGQSEPMFHVSDIPGKGKGVLAARDIKQGELVLQEYPLFTVPLHIQSSPSALIAERLQKLSSVQKEAFFNLSYVHFPENLDPKEHVDRLALAIFETNAVSAGKDTVGIFPTMARLNHGCSSAFNVVYSWRNEHEGLFVHALKDIKKGQELLTTYTDTKRPREERRKLIPEDRAYLTQQYGFKCTCDVCALPDGLSQASDRRLSKISELYRKFATWGNMDIDGIQAINYVREIWEIEDEEGYWSERGQLAADAAWVAASHSDASAAQAWALKAAEWFTYEIGADTPQVRSLITVGDRPQSHNAWGTREKLEVGGPKY</sequence>
<reference evidence="1" key="1">
    <citation type="submission" date="2021-10" db="EMBL/GenBank/DDBJ databases">
        <title>Psilocybe cubensis genome.</title>
        <authorList>
            <person name="Mckernan K.J."/>
            <person name="Crawford S."/>
            <person name="Trippe A."/>
            <person name="Kane L.T."/>
            <person name="Mclaughlin S."/>
        </authorList>
    </citation>
    <scope>NUCLEOTIDE SEQUENCE</scope>
    <source>
        <strain evidence="1">MGC-MH-2018</strain>
    </source>
</reference>
<protein>
    <submittedName>
        <fullName evidence="1">SET domain-containing protein 5</fullName>
    </submittedName>
</protein>
<name>A0ACB8GY33_PSICU</name>
<organism evidence="1 2">
    <name type="scientific">Psilocybe cubensis</name>
    <name type="common">Psychedelic mushroom</name>
    <name type="synonym">Stropharia cubensis</name>
    <dbReference type="NCBI Taxonomy" id="181762"/>
    <lineage>
        <taxon>Eukaryota</taxon>
        <taxon>Fungi</taxon>
        <taxon>Dikarya</taxon>
        <taxon>Basidiomycota</taxon>
        <taxon>Agaricomycotina</taxon>
        <taxon>Agaricomycetes</taxon>
        <taxon>Agaricomycetidae</taxon>
        <taxon>Agaricales</taxon>
        <taxon>Agaricineae</taxon>
        <taxon>Strophariaceae</taxon>
        <taxon>Psilocybe</taxon>
    </lineage>
</organism>
<accession>A0ACB8GY33</accession>
<dbReference type="EMBL" id="JAFIQS020000006">
    <property type="protein sequence ID" value="KAH9480548.1"/>
    <property type="molecule type" value="Genomic_DNA"/>
</dbReference>
<gene>
    <name evidence="1" type="ORF">JR316_0007148</name>
</gene>
<proteinExistence type="predicted"/>
<evidence type="ECO:0000313" key="1">
    <source>
        <dbReference type="EMBL" id="KAH9480548.1"/>
    </source>
</evidence>
<evidence type="ECO:0000313" key="2">
    <source>
        <dbReference type="Proteomes" id="UP000664032"/>
    </source>
</evidence>
<dbReference type="Proteomes" id="UP000664032">
    <property type="component" value="Unassembled WGS sequence"/>
</dbReference>
<keyword evidence="2" id="KW-1185">Reference proteome</keyword>